<proteinExistence type="predicted"/>
<dbReference type="InterPro" id="IPR053147">
    <property type="entry name" value="Hsp_HslJ-like"/>
</dbReference>
<dbReference type="InterPro" id="IPR005184">
    <property type="entry name" value="DUF306_Meta_HslJ"/>
</dbReference>
<dbReference type="PANTHER" id="PTHR35535:SF2">
    <property type="entry name" value="DUF306 DOMAIN-CONTAINING PROTEIN"/>
    <property type="match status" value="1"/>
</dbReference>
<dbReference type="Gene3D" id="2.40.128.270">
    <property type="match status" value="1"/>
</dbReference>
<dbReference type="Proteomes" id="UP000248790">
    <property type="component" value="Unassembled WGS sequence"/>
</dbReference>
<keyword evidence="2" id="KW-0346">Stress response</keyword>
<dbReference type="PANTHER" id="PTHR35535">
    <property type="entry name" value="HEAT SHOCK PROTEIN HSLJ"/>
    <property type="match status" value="1"/>
</dbReference>
<evidence type="ECO:0000259" key="1">
    <source>
        <dbReference type="Pfam" id="PF03724"/>
    </source>
</evidence>
<name>A0A327WSM1_LARAB</name>
<accession>A0A327WSM1</accession>
<dbReference type="Pfam" id="PF03724">
    <property type="entry name" value="META"/>
    <property type="match status" value="1"/>
</dbReference>
<keyword evidence="3" id="KW-1185">Reference proteome</keyword>
<comment type="caution">
    <text evidence="2">The sequence shown here is derived from an EMBL/GenBank/DDBJ whole genome shotgun (WGS) entry which is preliminary data.</text>
</comment>
<evidence type="ECO:0000313" key="2">
    <source>
        <dbReference type="EMBL" id="RAJ95682.1"/>
    </source>
</evidence>
<dbReference type="EMBL" id="QLMC01000004">
    <property type="protein sequence ID" value="RAJ95682.1"/>
    <property type="molecule type" value="Genomic_DNA"/>
</dbReference>
<organism evidence="2 3">
    <name type="scientific">Larkinella arboricola</name>
    <dbReference type="NCBI Taxonomy" id="643671"/>
    <lineage>
        <taxon>Bacteria</taxon>
        <taxon>Pseudomonadati</taxon>
        <taxon>Bacteroidota</taxon>
        <taxon>Cytophagia</taxon>
        <taxon>Cytophagales</taxon>
        <taxon>Spirosomataceae</taxon>
        <taxon>Larkinella</taxon>
    </lineage>
</organism>
<reference evidence="2 3" key="1">
    <citation type="submission" date="2018-06" db="EMBL/GenBank/DDBJ databases">
        <title>Genomic Encyclopedia of Archaeal and Bacterial Type Strains, Phase II (KMG-II): from individual species to whole genera.</title>
        <authorList>
            <person name="Goeker M."/>
        </authorList>
    </citation>
    <scope>NUCLEOTIDE SEQUENCE [LARGE SCALE GENOMIC DNA]</scope>
    <source>
        <strain evidence="2 3">DSM 21851</strain>
    </source>
</reference>
<protein>
    <submittedName>
        <fullName evidence="2">Heat shock protein HslJ</fullName>
    </submittedName>
</protein>
<dbReference type="InterPro" id="IPR038670">
    <property type="entry name" value="HslJ-like_sf"/>
</dbReference>
<sequence length="289" mass="31726">MKQLTPLFSLILIMILTDGCRKMPVGHTKPAASGSALATDLDSKRRQGIDFTAHGATPGWALDIDFTKAIRFQAPNGPVLIAAVPKSQREPGGSGILFDAQVLPDPAGSTRRTASRPASASRRNDRLKVIISPVVCRDNRNGQVYAYGVTVETNGQRYSGCGMFLNGMARLNSQWVLETYRGQRLHAEQFVNRKMPTLDINVKEKRLQGFTGCNTLQGQVKADGDNVRFEAVSTTRRACPYDFETGFLAALQSVTLYRISNNRLTLLADGKYVMTFRKTVKKETPATGP</sequence>
<dbReference type="AlphaFoldDB" id="A0A327WSM1"/>
<gene>
    <name evidence="2" type="ORF">LX87_03430</name>
</gene>
<feature type="domain" description="DUF306" evidence="1">
    <location>
        <begin position="172"/>
        <end position="277"/>
    </location>
</feature>
<dbReference type="RefSeq" id="WP_170139382.1">
    <property type="nucleotide sequence ID" value="NZ_QLMC01000004.1"/>
</dbReference>
<evidence type="ECO:0000313" key="3">
    <source>
        <dbReference type="Proteomes" id="UP000248790"/>
    </source>
</evidence>